<comment type="caution">
    <text evidence="8">The sequence shown here is derived from an EMBL/GenBank/DDBJ whole genome shotgun (WGS) entry which is preliminary data.</text>
</comment>
<evidence type="ECO:0000256" key="2">
    <source>
        <dbReference type="ARBA" id="ARBA00023015"/>
    </source>
</evidence>
<dbReference type="InterPro" id="IPR053187">
    <property type="entry name" value="Notoamide_regulator"/>
</dbReference>
<keyword evidence="3" id="KW-0238">DNA-binding</keyword>
<accession>A0A1V6PXS0</accession>
<keyword evidence="1" id="KW-0479">Metal-binding</keyword>
<sequence length="636" mass="71694">MIMSHPDNTKSLPALAPGPPRISAPHTSTGVSRPKKNSTACLACKAAKRKCSGPPGKCKACSASNLECLFDPSRDLRRKVAVKRTIQELTDHKDLLNVLLDTIRSADQFDCDKVVGIIRNSVSKEEVARVLGSPATKFEDSHGANALAILDDQDYPVEPLKTGTRRASDPRHITSSPEEIHVEFPQQPAVSSYARITLESLCDIPLFEVQAKPWTQVTDDDYLVSHLVSLYFTWDHPCSQFLDQGAFIAHMRRGNLNSEFCAPILVNSLLSMASAYSDSPDVLSNPGNAFSRGRSFFCEAERLWKAEKGRANLTNIQALLLMCCVLKFQGQVQQGWLMLRQAVRLAEEMGLLDVSTLSRPKNKMLPEIERVRTITAWGISHLSSELSLELQWVPAIVYPALDIKLCGDQDFDWTPYPRSNQITYDKRPACLPGVREGMAQITKVLIDVQNLIFQKGRGTAFEELWRQAEGPFDRLTAWLGRWPQVIELEREPIPQVLLMRVKCLHTIMSLFDILNDPRQPRLLQQAWYYQINAAEEMAQCLRIYRESYGLKHIPSQMVDATQTGLRILACQLDDSDELRQAFVELSRFGTALSKRFKRTADKIHEIRAQTLSQNLKLPSEAVALFDDPEHWEGREA</sequence>
<dbReference type="GO" id="GO:0006351">
    <property type="term" value="P:DNA-templated transcription"/>
    <property type="evidence" value="ECO:0007669"/>
    <property type="project" value="InterPro"/>
</dbReference>
<protein>
    <recommendedName>
        <fullName evidence="7">Zn(2)-C6 fungal-type domain-containing protein</fullName>
    </recommendedName>
</protein>
<dbReference type="Proteomes" id="UP000191672">
    <property type="component" value="Unassembled WGS sequence"/>
</dbReference>
<dbReference type="PROSITE" id="PS00463">
    <property type="entry name" value="ZN2_CY6_FUNGAL_1"/>
    <property type="match status" value="1"/>
</dbReference>
<evidence type="ECO:0000313" key="8">
    <source>
        <dbReference type="EMBL" id="OQD81743.1"/>
    </source>
</evidence>
<dbReference type="CDD" id="cd00067">
    <property type="entry name" value="GAL4"/>
    <property type="match status" value="1"/>
</dbReference>
<dbReference type="GO" id="GO:0003677">
    <property type="term" value="F:DNA binding"/>
    <property type="evidence" value="ECO:0007669"/>
    <property type="project" value="UniProtKB-KW"/>
</dbReference>
<dbReference type="Pfam" id="PF04082">
    <property type="entry name" value="Fungal_trans"/>
    <property type="match status" value="1"/>
</dbReference>
<keyword evidence="9" id="KW-1185">Reference proteome</keyword>
<dbReference type="STRING" id="416450.A0A1V6PXS0"/>
<dbReference type="GO" id="GO:0000981">
    <property type="term" value="F:DNA-binding transcription factor activity, RNA polymerase II-specific"/>
    <property type="evidence" value="ECO:0007669"/>
    <property type="project" value="InterPro"/>
</dbReference>
<dbReference type="AlphaFoldDB" id="A0A1V6PXS0"/>
<dbReference type="Pfam" id="PF00172">
    <property type="entry name" value="Zn_clus"/>
    <property type="match status" value="1"/>
</dbReference>
<evidence type="ECO:0000259" key="7">
    <source>
        <dbReference type="PROSITE" id="PS00463"/>
    </source>
</evidence>
<dbReference type="SUPFAM" id="SSF57701">
    <property type="entry name" value="Zn2/Cys6 DNA-binding domain"/>
    <property type="match status" value="1"/>
</dbReference>
<dbReference type="CDD" id="cd12148">
    <property type="entry name" value="fungal_TF_MHR"/>
    <property type="match status" value="1"/>
</dbReference>
<evidence type="ECO:0000256" key="1">
    <source>
        <dbReference type="ARBA" id="ARBA00022723"/>
    </source>
</evidence>
<evidence type="ECO:0000256" key="6">
    <source>
        <dbReference type="SAM" id="MobiDB-lite"/>
    </source>
</evidence>
<evidence type="ECO:0000256" key="3">
    <source>
        <dbReference type="ARBA" id="ARBA00023125"/>
    </source>
</evidence>
<dbReference type="SMART" id="SM00066">
    <property type="entry name" value="GAL4"/>
    <property type="match status" value="1"/>
</dbReference>
<feature type="region of interest" description="Disordered" evidence="6">
    <location>
        <begin position="1"/>
        <end position="35"/>
    </location>
</feature>
<dbReference type="EMBL" id="MDYN01000025">
    <property type="protein sequence ID" value="OQD81743.1"/>
    <property type="molecule type" value="Genomic_DNA"/>
</dbReference>
<reference evidence="9" key="1">
    <citation type="journal article" date="2017" name="Nat. Microbiol.">
        <title>Global analysis of biosynthetic gene clusters reveals vast potential of secondary metabolite production in Penicillium species.</title>
        <authorList>
            <person name="Nielsen J.C."/>
            <person name="Grijseels S."/>
            <person name="Prigent S."/>
            <person name="Ji B."/>
            <person name="Dainat J."/>
            <person name="Nielsen K.F."/>
            <person name="Frisvad J.C."/>
            <person name="Workman M."/>
            <person name="Nielsen J."/>
        </authorList>
    </citation>
    <scope>NUCLEOTIDE SEQUENCE [LARGE SCALE GENOMIC DNA]</scope>
    <source>
        <strain evidence="9">IBT 31811</strain>
    </source>
</reference>
<dbReference type="InterPro" id="IPR036864">
    <property type="entry name" value="Zn2-C6_fun-type_DNA-bd_sf"/>
</dbReference>
<gene>
    <name evidence="8" type="ORF">PENANT_c025G05033</name>
</gene>
<keyword evidence="5" id="KW-0539">Nucleus</keyword>
<dbReference type="GO" id="GO:0008270">
    <property type="term" value="F:zinc ion binding"/>
    <property type="evidence" value="ECO:0007669"/>
    <property type="project" value="InterPro"/>
</dbReference>
<evidence type="ECO:0000256" key="5">
    <source>
        <dbReference type="ARBA" id="ARBA00023242"/>
    </source>
</evidence>
<evidence type="ECO:0000313" key="9">
    <source>
        <dbReference type="Proteomes" id="UP000191672"/>
    </source>
</evidence>
<keyword evidence="2" id="KW-0805">Transcription regulation</keyword>
<evidence type="ECO:0000256" key="4">
    <source>
        <dbReference type="ARBA" id="ARBA00023163"/>
    </source>
</evidence>
<feature type="domain" description="Zn(2)-C6 fungal-type" evidence="7">
    <location>
        <begin position="40"/>
        <end position="68"/>
    </location>
</feature>
<keyword evidence="4" id="KW-0804">Transcription</keyword>
<dbReference type="PANTHER" id="PTHR47256">
    <property type="entry name" value="ZN(II)2CYS6 TRANSCRIPTION FACTOR (EUROFUNG)-RELATED"/>
    <property type="match status" value="1"/>
</dbReference>
<proteinExistence type="predicted"/>
<dbReference type="Gene3D" id="4.10.240.10">
    <property type="entry name" value="Zn(2)-C6 fungal-type DNA-binding domain"/>
    <property type="match status" value="1"/>
</dbReference>
<dbReference type="PANTHER" id="PTHR47256:SF10">
    <property type="entry name" value="ZN(II)2CYS6 TRANSCRIPTION FACTOR (EUROFUNG)"/>
    <property type="match status" value="1"/>
</dbReference>
<name>A0A1V6PXS0_9EURO</name>
<organism evidence="8 9">
    <name type="scientific">Penicillium antarcticum</name>
    <dbReference type="NCBI Taxonomy" id="416450"/>
    <lineage>
        <taxon>Eukaryota</taxon>
        <taxon>Fungi</taxon>
        <taxon>Dikarya</taxon>
        <taxon>Ascomycota</taxon>
        <taxon>Pezizomycotina</taxon>
        <taxon>Eurotiomycetes</taxon>
        <taxon>Eurotiomycetidae</taxon>
        <taxon>Eurotiales</taxon>
        <taxon>Aspergillaceae</taxon>
        <taxon>Penicillium</taxon>
    </lineage>
</organism>
<dbReference type="OrthoDB" id="2593732at2759"/>
<dbReference type="InterPro" id="IPR007219">
    <property type="entry name" value="XnlR_reg_dom"/>
</dbReference>
<dbReference type="InterPro" id="IPR001138">
    <property type="entry name" value="Zn2Cys6_DnaBD"/>
</dbReference>